<protein>
    <submittedName>
        <fullName evidence="3">Acyltransferase family protein</fullName>
    </submittedName>
</protein>
<keyword evidence="1" id="KW-0472">Membrane</keyword>
<feature type="transmembrane region" description="Helical" evidence="1">
    <location>
        <begin position="158"/>
        <end position="178"/>
    </location>
</feature>
<evidence type="ECO:0000256" key="1">
    <source>
        <dbReference type="SAM" id="Phobius"/>
    </source>
</evidence>
<dbReference type="OrthoDB" id="8206682at2"/>
<dbReference type="Pfam" id="PF01757">
    <property type="entry name" value="Acyl_transf_3"/>
    <property type="match status" value="1"/>
</dbReference>
<organism evidence="3 4">
    <name type="scientific">Roseovarius aestuarii</name>
    <dbReference type="NCBI Taxonomy" id="475083"/>
    <lineage>
        <taxon>Bacteria</taxon>
        <taxon>Pseudomonadati</taxon>
        <taxon>Pseudomonadota</taxon>
        <taxon>Alphaproteobacteria</taxon>
        <taxon>Rhodobacterales</taxon>
        <taxon>Roseobacteraceae</taxon>
        <taxon>Roseovarius</taxon>
    </lineage>
</organism>
<keyword evidence="1" id="KW-1133">Transmembrane helix</keyword>
<feature type="transmembrane region" description="Helical" evidence="1">
    <location>
        <begin position="119"/>
        <end position="138"/>
    </location>
</feature>
<evidence type="ECO:0000313" key="3">
    <source>
        <dbReference type="EMBL" id="SMC11094.1"/>
    </source>
</evidence>
<feature type="transmembrane region" description="Helical" evidence="1">
    <location>
        <begin position="277"/>
        <end position="297"/>
    </location>
</feature>
<reference evidence="3 4" key="1">
    <citation type="submission" date="2017-03" db="EMBL/GenBank/DDBJ databases">
        <authorList>
            <person name="Afonso C.L."/>
            <person name="Miller P.J."/>
            <person name="Scott M.A."/>
            <person name="Spackman E."/>
            <person name="Goraichik I."/>
            <person name="Dimitrov K.M."/>
            <person name="Suarez D.L."/>
            <person name="Swayne D.E."/>
        </authorList>
    </citation>
    <scope>NUCLEOTIDE SEQUENCE [LARGE SCALE GENOMIC DNA]</scope>
    <source>
        <strain evidence="3 4">CECT 7745</strain>
    </source>
</reference>
<keyword evidence="1" id="KW-0812">Transmembrane</keyword>
<feature type="transmembrane region" description="Helical" evidence="1">
    <location>
        <begin position="207"/>
        <end position="227"/>
    </location>
</feature>
<dbReference type="AlphaFoldDB" id="A0A1X7BNG6"/>
<accession>A0A1X7BNG6</accession>
<keyword evidence="4" id="KW-1185">Reference proteome</keyword>
<feature type="transmembrane region" description="Helical" evidence="1">
    <location>
        <begin position="75"/>
        <end position="98"/>
    </location>
</feature>
<feature type="domain" description="Acyltransferase 3" evidence="2">
    <location>
        <begin position="31"/>
        <end position="373"/>
    </location>
</feature>
<feature type="transmembrane region" description="Helical" evidence="1">
    <location>
        <begin position="35"/>
        <end position="55"/>
    </location>
</feature>
<dbReference type="Proteomes" id="UP000193224">
    <property type="component" value="Unassembled WGS sequence"/>
</dbReference>
<feature type="transmembrane region" description="Helical" evidence="1">
    <location>
        <begin position="358"/>
        <end position="375"/>
    </location>
</feature>
<feature type="transmembrane region" description="Helical" evidence="1">
    <location>
        <begin position="183"/>
        <end position="201"/>
    </location>
</feature>
<gene>
    <name evidence="3" type="ORF">ROA7745_00903</name>
</gene>
<sequence>MNNSATSETMPKGLMAAARWAAERTPENRNRAVDFYRAVAIMFVVLGHWLLVAAVMRNGKVDLAILLAEQRWTQYATWLFQVMPVFFFVGGFSNSLSWASAQRDAEKTRVWAATRLTRLLKPTVPLVLVWAVLAFIAHKIGVSPDLIAAASQAALVPIWFLAVYIMITMVVPVTAALWDRIGIVSVVLLALGAIAVDTIAFRYDQQWLRWSNYGFVWLAVHQFGYWWRVTARPKTWALALIALGVVWLYVLIAQLGFPVGMVSVPGEEISNTRPPTTAMLAIGSTQIGLIILLTEPVSKWLKNTRPWAWVIMLNQMIMSVYLWHITAMIGVIGVAVWAGGVGLELAPGSGLWWALRPIWVGLYVLLLIPLVLIFLRFEAGSRAVSEKLPGPLQALLGALVTCAGLVMMALSGIGADNPLGVNWIAVGLVVAGVGLATRRIW</sequence>
<feature type="transmembrane region" description="Helical" evidence="1">
    <location>
        <begin position="236"/>
        <end position="257"/>
    </location>
</feature>
<feature type="transmembrane region" description="Helical" evidence="1">
    <location>
        <begin position="420"/>
        <end position="437"/>
    </location>
</feature>
<keyword evidence="3" id="KW-0808">Transferase</keyword>
<feature type="transmembrane region" description="Helical" evidence="1">
    <location>
        <begin position="395"/>
        <end position="414"/>
    </location>
</feature>
<dbReference type="RefSeq" id="WP_085799046.1">
    <property type="nucleotide sequence ID" value="NZ_FWXB01000002.1"/>
</dbReference>
<dbReference type="InterPro" id="IPR002656">
    <property type="entry name" value="Acyl_transf_3_dom"/>
</dbReference>
<dbReference type="GO" id="GO:0016747">
    <property type="term" value="F:acyltransferase activity, transferring groups other than amino-acyl groups"/>
    <property type="evidence" value="ECO:0007669"/>
    <property type="project" value="InterPro"/>
</dbReference>
<dbReference type="EMBL" id="FWXB01000002">
    <property type="protein sequence ID" value="SMC11094.1"/>
    <property type="molecule type" value="Genomic_DNA"/>
</dbReference>
<name>A0A1X7BNG6_9RHOB</name>
<proteinExistence type="predicted"/>
<evidence type="ECO:0000313" key="4">
    <source>
        <dbReference type="Proteomes" id="UP000193224"/>
    </source>
</evidence>
<keyword evidence="3" id="KW-0012">Acyltransferase</keyword>
<feature type="transmembrane region" description="Helical" evidence="1">
    <location>
        <begin position="318"/>
        <end position="338"/>
    </location>
</feature>
<evidence type="ECO:0000259" key="2">
    <source>
        <dbReference type="Pfam" id="PF01757"/>
    </source>
</evidence>